<sequence length="1046" mass="110858">MTELLPGAAGPVVPTRQVDAYVVIPVPTPLTRLNFFDGRPLRGTDLTREQKAGRELLFALGRTGGPGVAHGLDITLAGEDITLSPGLAIDPGGRMLLLPASVTATVDDLLDATRGVIPSAEPDRPGAASFAPCETSASVPPVDTVGGTALYLLTIAWAEGLCGTIEVYGAPCEQACATSTGRPYRIDAVALRLRPLTLTSPLPASAAVLLEERHLRSRVAAAYFADERSAAGPAMSAAFLASSTWCRGALGPAGSEVPLAVLGRSGQTTTFVDVWTARRELLESPARRHGDGRLAMRPRSVFAAQMAQFQCQLARLASAGLPESHAGRILVDAGLVELPPAGYLPVDPAADLVRQVGSLLGPGVDLRFVPVPADQVPHEVEEVRHRDRISLLVGIDDPSARADVDVLVPDGRIASARPVTGRGLVAKMRLGRGKQSVTYHGVARRPARYAPGFTLATAGFCTVSTDPDGVDFVDTLAKAVSIHEHSHVIVPPSTDRELGRDRLRRLADEAGRFAAESAGRRRLFAAAFDEKEGRPIAVRGALACDHDLWRLQPGETALVTAQLDLYAPYRVPPDGDDGRGPAAALFELFGRVEVPPFTVDTGAARRFRFAGQLGVDRGDRPGPGRSVRFDVTVKLRERPDGRLFEIRGSERDRPMTLELRNDGSVVCATPDDEFIAEFLRDPDVLGPDNPLRLLAELSLGLLRGARTAEAEFYDRARADLFGASGTEGGAPVLTATRDWVAFRRRRVEPPSAAPPAAAEVVVWVAAADHRDMASEWAALLDGRNAAELPWRRVRAVRFDGGTARLRTPGELRGSYTGTGSPTAIRHVGFGACGPMPAGKERAAAVAVALPPAAVLAPGAEIAPAAVPSGLLEPGTDGSVFLIAYPSRPVKTGLLQVVALGDASDREPGEAVRDEDLDAVERMATTLGTVRIADGSLDQETFGTTLDATNRAVRRRIVEGFSPVLWIDPEWSGSDPETERLLIRAAGEFVTGVTAQAAPPRLSLDGQRIAHVALASDERQAILILGCRLAGNGCSGLPWLRKRGGPS</sequence>
<comment type="caution">
    <text evidence="2">The sequence shown here is derived from an EMBL/GenBank/DDBJ whole genome shotgun (WGS) entry which is preliminary data.</text>
</comment>
<proteinExistence type="predicted"/>
<accession>A0A940XDX7</accession>
<dbReference type="RefSeq" id="WP_210870131.1">
    <property type="nucleotide sequence ID" value="NZ_JAGPNL010000002.1"/>
</dbReference>
<gene>
    <name evidence="2" type="ORF">J5Y05_09025</name>
</gene>
<organism evidence="2 3">
    <name type="scientific">Streptomyces tagetis</name>
    <dbReference type="NCBI Taxonomy" id="2820809"/>
    <lineage>
        <taxon>Bacteria</taxon>
        <taxon>Bacillati</taxon>
        <taxon>Actinomycetota</taxon>
        <taxon>Actinomycetes</taxon>
        <taxon>Kitasatosporales</taxon>
        <taxon>Streptomycetaceae</taxon>
        <taxon>Streptomyces</taxon>
    </lineage>
</organism>
<evidence type="ECO:0000313" key="3">
    <source>
        <dbReference type="Proteomes" id="UP000677875"/>
    </source>
</evidence>
<dbReference type="AlphaFoldDB" id="A0A940XDX7"/>
<reference evidence="2" key="1">
    <citation type="submission" date="2021-04" db="EMBL/GenBank/DDBJ databases">
        <title>Genome seq and assembly of Streptomyces sp. RG38.</title>
        <authorList>
            <person name="Chhetri G."/>
        </authorList>
    </citation>
    <scope>NUCLEOTIDE SEQUENCE</scope>
    <source>
        <strain evidence="2">RG38</strain>
    </source>
</reference>
<feature type="region of interest" description="Disordered" evidence="1">
    <location>
        <begin position="118"/>
        <end position="138"/>
    </location>
</feature>
<protein>
    <submittedName>
        <fullName evidence="2">Uncharacterized protein</fullName>
    </submittedName>
</protein>
<dbReference type="Proteomes" id="UP000677875">
    <property type="component" value="Unassembled WGS sequence"/>
</dbReference>
<evidence type="ECO:0000256" key="1">
    <source>
        <dbReference type="SAM" id="MobiDB-lite"/>
    </source>
</evidence>
<keyword evidence="3" id="KW-1185">Reference proteome</keyword>
<dbReference type="EMBL" id="JAGPNL010000002">
    <property type="protein sequence ID" value="MBQ0826650.1"/>
    <property type="molecule type" value="Genomic_DNA"/>
</dbReference>
<name>A0A940XDX7_9ACTN</name>
<evidence type="ECO:0000313" key="2">
    <source>
        <dbReference type="EMBL" id="MBQ0826650.1"/>
    </source>
</evidence>